<feature type="transmembrane region" description="Helical" evidence="1">
    <location>
        <begin position="49"/>
        <end position="74"/>
    </location>
</feature>
<keyword evidence="3" id="KW-1185">Reference proteome</keyword>
<keyword evidence="1" id="KW-1133">Transmembrane helix</keyword>
<evidence type="ECO:0000313" key="2">
    <source>
        <dbReference type="EMBL" id="MDN3723826.1"/>
    </source>
</evidence>
<evidence type="ECO:0000313" key="3">
    <source>
        <dbReference type="Proteomes" id="UP001244787"/>
    </source>
</evidence>
<dbReference type="Pfam" id="PF12725">
    <property type="entry name" value="DUF3810"/>
    <property type="match status" value="1"/>
</dbReference>
<evidence type="ECO:0000256" key="1">
    <source>
        <dbReference type="SAM" id="Phobius"/>
    </source>
</evidence>
<dbReference type="Proteomes" id="UP001244787">
    <property type="component" value="Unassembled WGS sequence"/>
</dbReference>
<keyword evidence="1" id="KW-0812">Transmembrane</keyword>
<reference evidence="2 3" key="1">
    <citation type="submission" date="2023-06" db="EMBL/GenBank/DDBJ databases">
        <authorList>
            <person name="Ye Y.-Q."/>
            <person name="Du Z.-J."/>
        </authorList>
    </citation>
    <scope>NUCLEOTIDE SEQUENCE [LARGE SCALE GENOMIC DNA]</scope>
    <source>
        <strain evidence="2 3">SDUM287046</strain>
    </source>
</reference>
<sequence>MLKRTSAFLALFLIVQIIALQVLKFFPAFVEKYYSLGIYPWISKIFRYVFGWVPFSVGDLFYLLITIVAIRWLYKNVPRLWQNDQVGFVVEIFAAVSVVYFMFHVLWGFNYYRLPLHQSLQLESDYTTEQLLETTNRFIEKSNALHRELGFADSIKVELPYSQKEMFQKTLNGYENLEREFPQLAYSPRSIKKSGWSLGLTYMGYSGYLNPFSGEAQVNDLMKTYKFPVVACHEEAHQIGYAAENEANFIATLSTLHNDDLYMQYAGYIFTLRYLINEVARRDEGTYEALLTQINPGILESYKEMRDFWDEYQNPFENFSKVFWDNFLKANNQSRGIMSYDYMVALVVNYFEDRPL</sequence>
<gene>
    <name evidence="2" type="ORF">QRD02_05490</name>
</gene>
<keyword evidence="1" id="KW-0472">Membrane</keyword>
<feature type="transmembrane region" description="Helical" evidence="1">
    <location>
        <begin position="7"/>
        <end position="29"/>
    </location>
</feature>
<dbReference type="EMBL" id="JAUGQQ010000002">
    <property type="protein sequence ID" value="MDN3723826.1"/>
    <property type="molecule type" value="Genomic_DNA"/>
</dbReference>
<dbReference type="InterPro" id="IPR024294">
    <property type="entry name" value="DUF3810"/>
</dbReference>
<accession>A0ABT8DET6</accession>
<feature type="transmembrane region" description="Helical" evidence="1">
    <location>
        <begin position="86"/>
        <end position="109"/>
    </location>
</feature>
<protein>
    <submittedName>
        <fullName evidence="2">DUF3810 domain-containing protein</fullName>
    </submittedName>
</protein>
<comment type="caution">
    <text evidence="2">The sequence shown here is derived from an EMBL/GenBank/DDBJ whole genome shotgun (WGS) entry which is preliminary data.</text>
</comment>
<proteinExistence type="predicted"/>
<organism evidence="2 3">
    <name type="scientific">Aequorivita aurantiaca</name>
    <dbReference type="NCBI Taxonomy" id="3053356"/>
    <lineage>
        <taxon>Bacteria</taxon>
        <taxon>Pseudomonadati</taxon>
        <taxon>Bacteroidota</taxon>
        <taxon>Flavobacteriia</taxon>
        <taxon>Flavobacteriales</taxon>
        <taxon>Flavobacteriaceae</taxon>
        <taxon>Aequorivita</taxon>
    </lineage>
</organism>
<dbReference type="RefSeq" id="WP_290253913.1">
    <property type="nucleotide sequence ID" value="NZ_JAUGQQ010000002.1"/>
</dbReference>
<name>A0ABT8DET6_9FLAO</name>